<sequence>MYTRDEIFQLIDEYGLPQDWNPDGSQGPERYIEAQIWDDALLAGFLGQSG</sequence>
<evidence type="ECO:0000313" key="2">
    <source>
        <dbReference type="Proteomes" id="UP000077381"/>
    </source>
</evidence>
<protein>
    <submittedName>
        <fullName evidence="1">Uncharacterized protein</fullName>
    </submittedName>
</protein>
<comment type="caution">
    <text evidence="1">The sequence shown here is derived from an EMBL/GenBank/DDBJ whole genome shotgun (WGS) entry which is preliminary data.</text>
</comment>
<dbReference type="Proteomes" id="UP000077381">
    <property type="component" value="Unassembled WGS sequence"/>
</dbReference>
<gene>
    <name evidence="1" type="ORF">STSP_67110</name>
</gene>
<reference evidence="1 2" key="1">
    <citation type="submission" date="2015-12" db="EMBL/GenBank/DDBJ databases">
        <title>Genome sequence of Streptomyces sp. G25.</title>
        <authorList>
            <person name="Poehlein A."/>
            <person name="Roettig A."/>
            <person name="Hiessl S."/>
            <person name="Hauschild P."/>
            <person name="Schauer J."/>
            <person name="Madkour M.H."/>
            <person name="Al-Ansari A.M."/>
            <person name="Almakishah N.H."/>
            <person name="Steinbuechel A."/>
            <person name="Daniel R."/>
        </authorList>
    </citation>
    <scope>NUCLEOTIDE SEQUENCE [LARGE SCALE GENOMIC DNA]</scope>
    <source>
        <strain evidence="2">G25(2015)</strain>
    </source>
</reference>
<evidence type="ECO:0000313" key="1">
    <source>
        <dbReference type="EMBL" id="OAH09946.1"/>
    </source>
</evidence>
<keyword evidence="2" id="KW-1185">Reference proteome</keyword>
<dbReference type="STRING" id="1716141.STSP_67110"/>
<dbReference type="AlphaFoldDB" id="A0A177HGN5"/>
<name>A0A177HGN5_9ACTN</name>
<accession>A0A177HGN5</accession>
<dbReference type="PATRIC" id="fig|1716141.3.peg.7090"/>
<dbReference type="EMBL" id="LOHS01000164">
    <property type="protein sequence ID" value="OAH09946.1"/>
    <property type="molecule type" value="Genomic_DNA"/>
</dbReference>
<organism evidence="1 2">
    <name type="scientific">Streptomyces jeddahensis</name>
    <dbReference type="NCBI Taxonomy" id="1716141"/>
    <lineage>
        <taxon>Bacteria</taxon>
        <taxon>Bacillati</taxon>
        <taxon>Actinomycetota</taxon>
        <taxon>Actinomycetes</taxon>
        <taxon>Kitasatosporales</taxon>
        <taxon>Streptomycetaceae</taxon>
        <taxon>Streptomyces</taxon>
    </lineage>
</organism>
<dbReference type="RefSeq" id="WP_198547487.1">
    <property type="nucleotide sequence ID" value="NZ_LOHS01000164.1"/>
</dbReference>
<proteinExistence type="predicted"/>